<gene>
    <name evidence="1" type="ORF">ONB1V03_LOCUS14815</name>
</gene>
<reference evidence="1" key="1">
    <citation type="submission" date="2020-11" db="EMBL/GenBank/DDBJ databases">
        <authorList>
            <person name="Tran Van P."/>
        </authorList>
    </citation>
    <scope>NUCLEOTIDE SEQUENCE</scope>
</reference>
<dbReference type="PANTHER" id="PTHR10974">
    <property type="entry name" value="FI08016P-RELATED"/>
    <property type="match status" value="1"/>
</dbReference>
<dbReference type="SUPFAM" id="SSF53649">
    <property type="entry name" value="Alkaline phosphatase-like"/>
    <property type="match status" value="1"/>
</dbReference>
<dbReference type="PANTHER" id="PTHR10974:SF1">
    <property type="entry name" value="FI08016P-RELATED"/>
    <property type="match status" value="1"/>
</dbReference>
<organism evidence="1">
    <name type="scientific">Oppiella nova</name>
    <dbReference type="NCBI Taxonomy" id="334625"/>
    <lineage>
        <taxon>Eukaryota</taxon>
        <taxon>Metazoa</taxon>
        <taxon>Ecdysozoa</taxon>
        <taxon>Arthropoda</taxon>
        <taxon>Chelicerata</taxon>
        <taxon>Arachnida</taxon>
        <taxon>Acari</taxon>
        <taxon>Acariformes</taxon>
        <taxon>Sarcoptiformes</taxon>
        <taxon>Oribatida</taxon>
        <taxon>Brachypylina</taxon>
        <taxon>Oppioidea</taxon>
        <taxon>Oppiidae</taxon>
        <taxon>Oppiella</taxon>
    </lineage>
</organism>
<dbReference type="InterPro" id="IPR017850">
    <property type="entry name" value="Alkaline_phosphatase_core_sf"/>
</dbReference>
<dbReference type="EMBL" id="CAJPVJ010014474">
    <property type="protein sequence ID" value="CAG2175378.1"/>
    <property type="molecule type" value="Genomic_DNA"/>
</dbReference>
<keyword evidence="2" id="KW-1185">Reference proteome</keyword>
<dbReference type="InterPro" id="IPR004245">
    <property type="entry name" value="DUF229"/>
</dbReference>
<dbReference type="Proteomes" id="UP000728032">
    <property type="component" value="Unassembled WGS sequence"/>
</dbReference>
<name>A0A7R9MDM3_9ACAR</name>
<evidence type="ECO:0000313" key="2">
    <source>
        <dbReference type="Proteomes" id="UP000728032"/>
    </source>
</evidence>
<dbReference type="OrthoDB" id="6412187at2759"/>
<dbReference type="Pfam" id="PF02995">
    <property type="entry name" value="DUF229"/>
    <property type="match status" value="1"/>
</dbReference>
<protein>
    <submittedName>
        <fullName evidence="1">Uncharacterized protein</fullName>
    </submittedName>
</protein>
<accession>A0A7R9MDM3</accession>
<proteinExistence type="predicted"/>
<dbReference type="AlphaFoldDB" id="A0A7R9MDM3"/>
<sequence>MPENRIIVFFSDHGLRFGDIRQTLSAKYEERLPFMHIYVPQRYRSRNLTVNEHRLTTPFDIHSTLKHIIEGKPNDTLSYGLSLLEEIPYDRSCDSIPILEHWCGCQTSQPIHDLHSVRPMAEFVVTKLNDLLHVKYRKQMNAKTVVSTEMKHYLLTIRVHPSDGVFESTVHLNTTSHQMLIIGDISRIHLYANQSHCIDSPWLKKYCFCKDLL</sequence>
<dbReference type="EMBL" id="OC929299">
    <property type="protein sequence ID" value="CAD7658192.1"/>
    <property type="molecule type" value="Genomic_DNA"/>
</dbReference>
<dbReference type="GO" id="GO:0005615">
    <property type="term" value="C:extracellular space"/>
    <property type="evidence" value="ECO:0007669"/>
    <property type="project" value="TreeGrafter"/>
</dbReference>
<evidence type="ECO:0000313" key="1">
    <source>
        <dbReference type="EMBL" id="CAD7658192.1"/>
    </source>
</evidence>